<evidence type="ECO:0000256" key="1">
    <source>
        <dbReference type="ARBA" id="ARBA00022729"/>
    </source>
</evidence>
<evidence type="ECO:0000259" key="2">
    <source>
        <dbReference type="Pfam" id="PF07593"/>
    </source>
</evidence>
<organism evidence="3">
    <name type="scientific">marine metagenome</name>
    <dbReference type="NCBI Taxonomy" id="408172"/>
    <lineage>
        <taxon>unclassified sequences</taxon>
        <taxon>metagenomes</taxon>
        <taxon>ecological metagenomes</taxon>
    </lineage>
</organism>
<feature type="non-terminal residue" evidence="3">
    <location>
        <position position="1"/>
    </location>
</feature>
<protein>
    <recommendedName>
        <fullName evidence="2">ASPIC/UnbV domain-containing protein</fullName>
    </recommendedName>
</protein>
<dbReference type="InterPro" id="IPR013517">
    <property type="entry name" value="FG-GAP"/>
</dbReference>
<dbReference type="InterPro" id="IPR011519">
    <property type="entry name" value="UnbV_ASPIC"/>
</dbReference>
<dbReference type="Pfam" id="PF13517">
    <property type="entry name" value="FG-GAP_3"/>
    <property type="match status" value="4"/>
</dbReference>
<gene>
    <name evidence="3" type="ORF">METZ01_LOCUS99434</name>
</gene>
<dbReference type="PANTHER" id="PTHR16026:SF0">
    <property type="entry name" value="CARTILAGE ACIDIC PROTEIN 1"/>
    <property type="match status" value="1"/>
</dbReference>
<dbReference type="SUPFAM" id="SSF69318">
    <property type="entry name" value="Integrin alpha N-terminal domain"/>
    <property type="match status" value="3"/>
</dbReference>
<keyword evidence="1" id="KW-0732">Signal</keyword>
<dbReference type="AlphaFoldDB" id="A0A381W220"/>
<dbReference type="InterPro" id="IPR028994">
    <property type="entry name" value="Integrin_alpha_N"/>
</dbReference>
<proteinExistence type="predicted"/>
<dbReference type="EMBL" id="UINC01010477">
    <property type="protein sequence ID" value="SVA46580.1"/>
    <property type="molecule type" value="Genomic_DNA"/>
</dbReference>
<accession>A0A381W220</accession>
<dbReference type="Gene3D" id="2.130.10.130">
    <property type="entry name" value="Integrin alpha, N-terminal"/>
    <property type="match status" value="3"/>
</dbReference>
<dbReference type="InterPro" id="IPR027039">
    <property type="entry name" value="Crtac1"/>
</dbReference>
<feature type="domain" description="ASPIC/UnbV" evidence="2">
    <location>
        <begin position="524"/>
        <end position="584"/>
    </location>
</feature>
<dbReference type="PANTHER" id="PTHR16026">
    <property type="entry name" value="CARTILAGE ACIDIC PROTEIN 1"/>
    <property type="match status" value="1"/>
</dbReference>
<evidence type="ECO:0000313" key="3">
    <source>
        <dbReference type="EMBL" id="SVA46580.1"/>
    </source>
</evidence>
<reference evidence="3" key="1">
    <citation type="submission" date="2018-05" db="EMBL/GenBank/DDBJ databases">
        <authorList>
            <person name="Lanie J.A."/>
            <person name="Ng W.-L."/>
            <person name="Kazmierczak K.M."/>
            <person name="Andrzejewski T.M."/>
            <person name="Davidsen T.M."/>
            <person name="Wayne K.J."/>
            <person name="Tettelin H."/>
            <person name="Glass J.I."/>
            <person name="Rusch D."/>
            <person name="Podicherti R."/>
            <person name="Tsui H.-C.T."/>
            <person name="Winkler M.E."/>
        </authorList>
    </citation>
    <scope>NUCLEOTIDE SEQUENCE</scope>
</reference>
<sequence length="1102" mass="123449">FLVFGLFACSSDSADDQNIQKSLFTLLSSDETGITFTNTSIETPERNGGHYDYFYNGSGVAIVDINNDGLADVFFAGNDTPNKLFLNEGDFKFQDISNNAGVESVNWATGVSVVDINEDGWMDIYVCNSGPTVDDNLLANQLYVNNGDLTFTEMGAKYGIDDTSYSSQAAFFDMDKDGDLDLFVMNHSSINYEKDVHKWEEVLLNKPTRIREKSFSTLYRNNGNGTFDDITKESGLYRPGFGLGVAVSDFDENGFLDIYVANDYFIPDFMFFNQGNGTFIEDIQSKVSHSSFFSMGCDAADINNDGLVDLAVLDMTPSDHYRNKTLMESMDVNKFSYLTNQKGYVPQYMFNTLNLNRSKGHFSEIGHFLGVAETDWSWAALLVDFDNNSWKDLMVTNGFKRDTRNRDWMNELEVRYETEGVTGAVLYDQLQKSNSTPIANYIFKNRGNLKFDDASKDWGFNKPSYSQGAAYGDLDNDGDLDVVINNLESEAFVYRNNTMDRKSNHYIQFVLSDGKNSNSVMHSKIKIFTDNKEQLVEYSFVRGYLSSMHRLAHFGLGNIQKVDRAEILWLDGTKTTIYNPDIDKKHYINKKAYQNSIVENINLQYPFVDVSRGIGISDFKHEENNYNDYKTEILLPHKQSTLGPCVAVGDINGDGNEDFYVGGAKGQAGQIYLQDTKRGFIVSTQNVFSKDENFEDLGALFFDVDNDGDLDLYIASGGGGEFKDDEYLLQDRLYLNSGQGQFKRSKQSLPDIRSSTATITANDWDKDGDLDLFVGGRNKPGQYPLPPDSYLLENENGIFKDVTQKLAPQLKNAGMITSSSWSDINNDGREDLIVVGEWMPIMVFLNTTEGFENASEQLGLSDDIGWFYSINKGDFDNDGDEDFIVGNLGLNNKFQATNEKPLHIYSKDFDENGTLDIVLSKSYNGNLVPLRGKECSTEQMPFIGEKFPLFSDFASSNLDDIFGTENLNNALHYYATNFASMYIENKGGNTLEIIELLPEAQLAPIMDSVIWDFDGDDNLDVVIGGNIFNAEIETPSYDAGKGLFLKGNGDGTFTAALKIDDSGIFIPGNVKNLELLFILKEKRPAILVANNNSFLNLIAWTK</sequence>
<dbReference type="Pfam" id="PF07593">
    <property type="entry name" value="UnbV_ASPIC"/>
    <property type="match status" value="1"/>
</dbReference>
<name>A0A381W220_9ZZZZ</name>